<feature type="repeat" description="ANK" evidence="1">
    <location>
        <begin position="77"/>
        <end position="109"/>
    </location>
</feature>
<dbReference type="InterPro" id="IPR052089">
    <property type="entry name" value="Ankyrin-BTB/POZ_domain"/>
</dbReference>
<dbReference type="SMART" id="SM00248">
    <property type="entry name" value="ANK"/>
    <property type="match status" value="3"/>
</dbReference>
<dbReference type="Pfam" id="PF12796">
    <property type="entry name" value="Ank_2"/>
    <property type="match status" value="1"/>
</dbReference>
<dbReference type="PROSITE" id="PS50088">
    <property type="entry name" value="ANK_REPEAT"/>
    <property type="match status" value="3"/>
</dbReference>
<sequence>MQAARLLLPGVDCPIRQIVGGPDEPVVSKRSGDEVEYVRRLKTELAFKMLRSGRTDLIQHALQLLPPNKKLNSVNEHGLTPLMVAVLLHEEGSARCLLDAGADPDVETPPSGAQGCPYVHAEAQHWTSLTYAILQGSCSMVRLLLERGAHVEGGTRLSEDKCTLTPLQVAVACGNTEMVSLLLAHGAHPFLSTLLKDSLCYSGAAQRGCYRTKLHADWSGGQSNRGEANPFKMLSVQNERSLSMALDDDRHILAGFVVARLGGKRGDGHKDDTTLIHVQNLNSGGILKKMDVFDLHEITKTLR</sequence>
<dbReference type="Gene3D" id="1.25.40.20">
    <property type="entry name" value="Ankyrin repeat-containing domain"/>
    <property type="match status" value="1"/>
</dbReference>
<dbReference type="InterPro" id="IPR036770">
    <property type="entry name" value="Ankyrin_rpt-contain_sf"/>
</dbReference>
<feature type="repeat" description="ANK" evidence="1">
    <location>
        <begin position="165"/>
        <end position="187"/>
    </location>
</feature>
<dbReference type="AlphaFoldDB" id="A0A7R9H0B6"/>
<keyword evidence="1" id="KW-0040">ANK repeat</keyword>
<organism evidence="2">
    <name type="scientific">Timema cristinae</name>
    <name type="common">Walking stick</name>
    <dbReference type="NCBI Taxonomy" id="61476"/>
    <lineage>
        <taxon>Eukaryota</taxon>
        <taxon>Metazoa</taxon>
        <taxon>Ecdysozoa</taxon>
        <taxon>Arthropoda</taxon>
        <taxon>Hexapoda</taxon>
        <taxon>Insecta</taxon>
        <taxon>Pterygota</taxon>
        <taxon>Neoptera</taxon>
        <taxon>Polyneoptera</taxon>
        <taxon>Phasmatodea</taxon>
        <taxon>Timematodea</taxon>
        <taxon>Timematoidea</taxon>
        <taxon>Timematidae</taxon>
        <taxon>Timema</taxon>
    </lineage>
</organism>
<proteinExistence type="predicted"/>
<dbReference type="PANTHER" id="PTHR46071:SF2">
    <property type="entry name" value="ANKYRIN REPEAT AND BTB_POZ DOMAIN-CONTAINING PROTEIN 2-LIKE PROTEIN"/>
    <property type="match status" value="1"/>
</dbReference>
<dbReference type="EMBL" id="OC319041">
    <property type="protein sequence ID" value="CAD7404067.1"/>
    <property type="molecule type" value="Genomic_DNA"/>
</dbReference>
<evidence type="ECO:0000313" key="2">
    <source>
        <dbReference type="EMBL" id="CAD7404067.1"/>
    </source>
</evidence>
<name>A0A7R9H0B6_TIMCR</name>
<gene>
    <name evidence="2" type="ORF">TCEB3V08_LOCUS7311</name>
</gene>
<dbReference type="Pfam" id="PF00023">
    <property type="entry name" value="Ank"/>
    <property type="match status" value="1"/>
</dbReference>
<evidence type="ECO:0000256" key="1">
    <source>
        <dbReference type="PROSITE-ProRule" id="PRU00023"/>
    </source>
</evidence>
<dbReference type="PROSITE" id="PS50297">
    <property type="entry name" value="ANK_REP_REGION"/>
    <property type="match status" value="1"/>
</dbReference>
<dbReference type="SUPFAM" id="SSF48403">
    <property type="entry name" value="Ankyrin repeat"/>
    <property type="match status" value="1"/>
</dbReference>
<feature type="repeat" description="ANK" evidence="1">
    <location>
        <begin position="124"/>
        <end position="156"/>
    </location>
</feature>
<reference evidence="2" key="1">
    <citation type="submission" date="2020-11" db="EMBL/GenBank/DDBJ databases">
        <authorList>
            <person name="Tran Van P."/>
        </authorList>
    </citation>
    <scope>NUCLEOTIDE SEQUENCE</scope>
</reference>
<accession>A0A7R9H0B6</accession>
<protein>
    <submittedName>
        <fullName evidence="2">Uncharacterized protein</fullName>
    </submittedName>
</protein>
<dbReference type="InterPro" id="IPR002110">
    <property type="entry name" value="Ankyrin_rpt"/>
</dbReference>
<dbReference type="PANTHER" id="PTHR46071">
    <property type="entry name" value="ANKYRIN REPEAT AND BTB/POZ DOMAIN-CONTAINING"/>
    <property type="match status" value="1"/>
</dbReference>